<dbReference type="Gene3D" id="3.40.850.10">
    <property type="entry name" value="Kinesin motor domain"/>
    <property type="match status" value="1"/>
</dbReference>
<keyword evidence="2 6" id="KW-0067">ATP-binding</keyword>
<name>A0A0D3J934_EMIH1</name>
<sequence>MSDLHEAPLLELLRRRFGRGAIYTWAGEVLLSVNPFENIPRLHALPGWTSAVAAAANSSSPAPHIFAVAERAWQSATSAGADVAIIVNGESGAGKTEACRQVLRYVSRCSAECRVARLEAAVLDTACVLEAFGNARTVRNDNSSRFGKLTCLRVARSGASGVVAGCRIKTLLLERSRVATHAHGERSFHIFYWLLEAKGLDPASFTMLNAATEAAAEASAEEGGASAASAANADASKLAAVEAALSALGFSADDIAGVWSTLLGLLELGNVRFAAADQGGDQGGSVVDESAPLERAAAALGIEAGLLETALTQRTHRAAAGRGSIHSIPLAAWEAAEARDALTRHLYQHVFDFLVARLNAHLDPPAKGGEEARSLMLLDIYGFEDVGSNSLEQLLINYANELLQRLFNTHVFEREAALYKAEGIDAAAVSYTSNDAVLALLSAAPCGLLPLLEEQGLLGERGSSDNFALEVFRHHGQSRHVGKPKRLSAKEDGERVFVVRHFAGGISYDSRRFVEKNVEALHGDLHSLLPRLAGYARVVLDTTMPAPATPRWFRARSNSNAASATTAKIRGSFGISSTFRSQANALLETLQSGTPHFVRCLKPNSAQAAADFDSALVLAQLRSLGVLETVRIRREGFPVRTDFAEVWADCALLAPHAAPLPPRERAEAVLERLPAAMWRLGHTKAFLRDGALELLRAEAASLRTGRATAIQAMIRRKRAGSQRAARAEARREELRAVAAVSVQRYARRRAALGQRQALLDQRAAASRAVQAAARRRMAAGEADRRREARDRQLAALFVQRLARGRMAGRETKQRREARDRQLAALYIQRLARGRSARKLWRSAMLLAQRGQASQRQFRFRAVMASRRQFRHVLKPHELVMMAAVVRRDEYTGKVSLGRCLKVSHRQALVFTSAGRLLCTGVDARSVEWEQEWSPRLSVVMTGGRDFGVTELRAGHRVSIDGVVSRPELNGRKGVAKRFSEATGRFTVSLADPSDRGEEVELPPANLAVRAADAPKDCTKFVELLGAAERWRSIMSHDSEEATQTLIDKASASEACEPSHMLRMQGELTKRSLSGKPGKASDRWQRRWIVLQGRTIYWFKGSEVPKGQLELVEGSRVCEYEQEDAADAALHPFTLLVSTAALRRAGVPGLLLQAPAAEVRAEWIRAVSEALPEEPVGPLADSDPLTASVAGKLPAVFHQATVTGRLHKRALRHSSERWTARWCALHGKTIYWFSGYYKLKGSMELTRGTRLRDLAGSRPGAHAFAVSTPEMERAGLFLGLQASSDAQKREWMNALGAAVESLSAVAQL</sequence>
<dbReference type="SUPFAM" id="SSF52540">
    <property type="entry name" value="P-loop containing nucleoside triphosphate hydrolases"/>
    <property type="match status" value="1"/>
</dbReference>
<dbReference type="InterPro" id="IPR036961">
    <property type="entry name" value="Kinesin_motor_dom_sf"/>
</dbReference>
<dbReference type="HOGENOM" id="CLU_261260_0_0_1"/>
<feature type="domain" description="PH" evidence="7">
    <location>
        <begin position="1198"/>
        <end position="1299"/>
    </location>
</feature>
<feature type="binding site" evidence="6">
    <location>
        <begin position="89"/>
        <end position="96"/>
    </location>
    <ligand>
        <name>ATP</name>
        <dbReference type="ChEBI" id="CHEBI:30616"/>
    </ligand>
</feature>
<dbReference type="Proteomes" id="UP000013827">
    <property type="component" value="Unassembled WGS sequence"/>
</dbReference>
<proteinExistence type="inferred from homology"/>
<evidence type="ECO:0000256" key="5">
    <source>
        <dbReference type="ARBA" id="ARBA00023203"/>
    </source>
</evidence>
<evidence type="ECO:0000313" key="9">
    <source>
        <dbReference type="EnsemblProtists" id="EOD20019"/>
    </source>
</evidence>
<keyword evidence="4 6" id="KW-0505">Motor protein</keyword>
<accession>A0A0D3J934</accession>
<feature type="domain" description="PH" evidence="7">
    <location>
        <begin position="1060"/>
        <end position="1171"/>
    </location>
</feature>
<dbReference type="EnsemblProtists" id="EOD20019">
    <property type="protein sequence ID" value="EOD20019"/>
    <property type="gene ID" value="EMIHUDRAFT_427301"/>
</dbReference>
<dbReference type="Pfam" id="PF00169">
    <property type="entry name" value="PH"/>
    <property type="match status" value="2"/>
</dbReference>
<dbReference type="PANTHER" id="PTHR13140:SF845">
    <property type="entry name" value="MYOSIN-LIKE PROTEIN"/>
    <property type="match status" value="1"/>
</dbReference>
<dbReference type="RefSeq" id="XP_005772448.1">
    <property type="nucleotide sequence ID" value="XM_005772391.1"/>
</dbReference>
<dbReference type="CDD" id="cd00821">
    <property type="entry name" value="PH"/>
    <property type="match status" value="2"/>
</dbReference>
<dbReference type="PANTHER" id="PTHR13140">
    <property type="entry name" value="MYOSIN"/>
    <property type="match status" value="1"/>
</dbReference>
<dbReference type="InterPro" id="IPR011993">
    <property type="entry name" value="PH-like_dom_sf"/>
</dbReference>
<evidence type="ECO:0000256" key="4">
    <source>
        <dbReference type="ARBA" id="ARBA00023175"/>
    </source>
</evidence>
<dbReference type="CDD" id="cd00124">
    <property type="entry name" value="MYSc"/>
    <property type="match status" value="1"/>
</dbReference>
<dbReference type="Gene3D" id="1.20.5.4820">
    <property type="match status" value="1"/>
</dbReference>
<dbReference type="eggNOG" id="KOG4229">
    <property type="taxonomic scope" value="Eukaryota"/>
</dbReference>
<dbReference type="Gene3D" id="1.20.58.530">
    <property type="match status" value="1"/>
</dbReference>
<dbReference type="PaxDb" id="2903-EOD20019"/>
<keyword evidence="5 6" id="KW-0009">Actin-binding</keyword>
<feature type="domain" description="Myosin motor" evidence="8">
    <location>
        <begin position="1"/>
        <end position="700"/>
    </location>
</feature>
<dbReference type="InterPro" id="IPR001609">
    <property type="entry name" value="Myosin_head_motor_dom-like"/>
</dbReference>
<evidence type="ECO:0000256" key="3">
    <source>
        <dbReference type="ARBA" id="ARBA00023123"/>
    </source>
</evidence>
<dbReference type="Gene3D" id="2.30.29.30">
    <property type="entry name" value="Pleckstrin-homology domain (PH domain)/Phosphotyrosine-binding domain (PTB)"/>
    <property type="match status" value="2"/>
</dbReference>
<dbReference type="GO" id="GO:0005737">
    <property type="term" value="C:cytoplasm"/>
    <property type="evidence" value="ECO:0007669"/>
    <property type="project" value="TreeGrafter"/>
</dbReference>
<dbReference type="Gene3D" id="1.10.10.820">
    <property type="match status" value="1"/>
</dbReference>
<keyword evidence="1 6" id="KW-0547">Nucleotide-binding</keyword>
<evidence type="ECO:0000259" key="7">
    <source>
        <dbReference type="PROSITE" id="PS50003"/>
    </source>
</evidence>
<dbReference type="GeneID" id="17265517"/>
<dbReference type="PRINTS" id="PR00193">
    <property type="entry name" value="MYOSINHEAVY"/>
</dbReference>
<dbReference type="GO" id="GO:0007015">
    <property type="term" value="P:actin filament organization"/>
    <property type="evidence" value="ECO:0007669"/>
    <property type="project" value="TreeGrafter"/>
</dbReference>
<dbReference type="GO" id="GO:0005524">
    <property type="term" value="F:ATP binding"/>
    <property type="evidence" value="ECO:0007669"/>
    <property type="project" value="UniProtKB-UniRule"/>
</dbReference>
<feature type="region of interest" description="Actin-binding" evidence="6">
    <location>
        <begin position="583"/>
        <end position="605"/>
    </location>
</feature>
<dbReference type="PROSITE" id="PS50096">
    <property type="entry name" value="IQ"/>
    <property type="match status" value="2"/>
</dbReference>
<dbReference type="KEGG" id="ehx:EMIHUDRAFT_427301"/>
<keyword evidence="10" id="KW-1185">Reference proteome</keyword>
<evidence type="ECO:0000256" key="6">
    <source>
        <dbReference type="PROSITE-ProRule" id="PRU00782"/>
    </source>
</evidence>
<dbReference type="Pfam" id="PF00063">
    <property type="entry name" value="Myosin_head"/>
    <property type="match status" value="1"/>
</dbReference>
<dbReference type="SMART" id="SM00233">
    <property type="entry name" value="PH"/>
    <property type="match status" value="2"/>
</dbReference>
<dbReference type="GO" id="GO:0016459">
    <property type="term" value="C:myosin complex"/>
    <property type="evidence" value="ECO:0007669"/>
    <property type="project" value="UniProtKB-KW"/>
</dbReference>
<evidence type="ECO:0000313" key="10">
    <source>
        <dbReference type="Proteomes" id="UP000013827"/>
    </source>
</evidence>
<comment type="similarity">
    <text evidence="6">Belongs to the TRAFAC class myosin-kinesin ATPase superfamily. Myosin family.</text>
</comment>
<protein>
    <recommendedName>
        <fullName evidence="11">Myosin</fullName>
    </recommendedName>
</protein>
<evidence type="ECO:0008006" key="11">
    <source>
        <dbReference type="Google" id="ProtNLM"/>
    </source>
</evidence>
<reference evidence="10" key="1">
    <citation type="journal article" date="2013" name="Nature">
        <title>Pan genome of the phytoplankton Emiliania underpins its global distribution.</title>
        <authorList>
            <person name="Read B.A."/>
            <person name="Kegel J."/>
            <person name="Klute M.J."/>
            <person name="Kuo A."/>
            <person name="Lefebvre S.C."/>
            <person name="Maumus F."/>
            <person name="Mayer C."/>
            <person name="Miller J."/>
            <person name="Monier A."/>
            <person name="Salamov A."/>
            <person name="Young J."/>
            <person name="Aguilar M."/>
            <person name="Claverie J.M."/>
            <person name="Frickenhaus S."/>
            <person name="Gonzalez K."/>
            <person name="Herman E.K."/>
            <person name="Lin Y.C."/>
            <person name="Napier J."/>
            <person name="Ogata H."/>
            <person name="Sarno A.F."/>
            <person name="Shmutz J."/>
            <person name="Schroeder D."/>
            <person name="de Vargas C."/>
            <person name="Verret F."/>
            <person name="von Dassow P."/>
            <person name="Valentin K."/>
            <person name="Van de Peer Y."/>
            <person name="Wheeler G."/>
            <person name="Dacks J.B."/>
            <person name="Delwiche C.F."/>
            <person name="Dyhrman S.T."/>
            <person name="Glockner G."/>
            <person name="John U."/>
            <person name="Richards T."/>
            <person name="Worden A.Z."/>
            <person name="Zhang X."/>
            <person name="Grigoriev I.V."/>
            <person name="Allen A.E."/>
            <person name="Bidle K."/>
            <person name="Borodovsky M."/>
            <person name="Bowler C."/>
            <person name="Brownlee C."/>
            <person name="Cock J.M."/>
            <person name="Elias M."/>
            <person name="Gladyshev V.N."/>
            <person name="Groth M."/>
            <person name="Guda C."/>
            <person name="Hadaegh A."/>
            <person name="Iglesias-Rodriguez M.D."/>
            <person name="Jenkins J."/>
            <person name="Jones B.M."/>
            <person name="Lawson T."/>
            <person name="Leese F."/>
            <person name="Lindquist E."/>
            <person name="Lobanov A."/>
            <person name="Lomsadze A."/>
            <person name="Malik S.B."/>
            <person name="Marsh M.E."/>
            <person name="Mackinder L."/>
            <person name="Mock T."/>
            <person name="Mueller-Roeber B."/>
            <person name="Pagarete A."/>
            <person name="Parker M."/>
            <person name="Probert I."/>
            <person name="Quesneville H."/>
            <person name="Raines C."/>
            <person name="Rensing S.A."/>
            <person name="Riano-Pachon D.M."/>
            <person name="Richier S."/>
            <person name="Rokitta S."/>
            <person name="Shiraiwa Y."/>
            <person name="Soanes D.M."/>
            <person name="van der Giezen M."/>
            <person name="Wahlund T.M."/>
            <person name="Williams B."/>
            <person name="Wilson W."/>
            <person name="Wolfe G."/>
            <person name="Wurch L.L."/>
        </authorList>
    </citation>
    <scope>NUCLEOTIDE SEQUENCE</scope>
</reference>
<evidence type="ECO:0000256" key="2">
    <source>
        <dbReference type="ARBA" id="ARBA00022840"/>
    </source>
</evidence>
<dbReference type="InterPro" id="IPR001849">
    <property type="entry name" value="PH_domain"/>
</dbReference>
<evidence type="ECO:0000259" key="8">
    <source>
        <dbReference type="PROSITE" id="PS51456"/>
    </source>
</evidence>
<dbReference type="GO" id="GO:0000146">
    <property type="term" value="F:microfilament motor activity"/>
    <property type="evidence" value="ECO:0007669"/>
    <property type="project" value="TreeGrafter"/>
</dbReference>
<evidence type="ECO:0000256" key="1">
    <source>
        <dbReference type="ARBA" id="ARBA00022741"/>
    </source>
</evidence>
<dbReference type="GO" id="GO:0016020">
    <property type="term" value="C:membrane"/>
    <property type="evidence" value="ECO:0007669"/>
    <property type="project" value="TreeGrafter"/>
</dbReference>
<dbReference type="STRING" id="2903.R1EGQ4"/>
<dbReference type="GO" id="GO:0051015">
    <property type="term" value="F:actin filament binding"/>
    <property type="evidence" value="ECO:0007669"/>
    <property type="project" value="TreeGrafter"/>
</dbReference>
<keyword evidence="3 6" id="KW-0518">Myosin</keyword>
<dbReference type="SUPFAM" id="SSF50729">
    <property type="entry name" value="PH domain-like"/>
    <property type="match status" value="2"/>
</dbReference>
<dbReference type="PROSITE" id="PS51456">
    <property type="entry name" value="MYOSIN_MOTOR"/>
    <property type="match status" value="1"/>
</dbReference>
<dbReference type="Gene3D" id="1.20.120.720">
    <property type="entry name" value="Myosin VI head, motor domain, U50 subdomain"/>
    <property type="match status" value="1"/>
</dbReference>
<dbReference type="PROSITE" id="PS50003">
    <property type="entry name" value="PH_DOMAIN"/>
    <property type="match status" value="2"/>
</dbReference>
<dbReference type="InterPro" id="IPR027417">
    <property type="entry name" value="P-loop_NTPase"/>
</dbReference>
<organism evidence="9 10">
    <name type="scientific">Emiliania huxleyi (strain CCMP1516)</name>
    <dbReference type="NCBI Taxonomy" id="280463"/>
    <lineage>
        <taxon>Eukaryota</taxon>
        <taxon>Haptista</taxon>
        <taxon>Haptophyta</taxon>
        <taxon>Prymnesiophyceae</taxon>
        <taxon>Isochrysidales</taxon>
        <taxon>Noelaerhabdaceae</taxon>
        <taxon>Emiliania</taxon>
    </lineage>
</organism>
<reference evidence="9" key="2">
    <citation type="submission" date="2024-10" db="UniProtKB">
        <authorList>
            <consortium name="EnsemblProtists"/>
        </authorList>
    </citation>
    <scope>IDENTIFICATION</scope>
</reference>
<dbReference type="SMART" id="SM00242">
    <property type="entry name" value="MYSc"/>
    <property type="match status" value="1"/>
</dbReference>